<dbReference type="SUPFAM" id="SSF56519">
    <property type="entry name" value="Penicillin binding protein dimerisation domain"/>
    <property type="match status" value="1"/>
</dbReference>
<comment type="function">
    <text evidence="16">Catalyzes cross-linking of the peptidoglycan cell wall at the division septum.</text>
</comment>
<keyword evidence="14 16" id="KW-0131">Cell cycle</keyword>
<comment type="caution">
    <text evidence="19">The sequence shown here is derived from an EMBL/GenBank/DDBJ whole genome shotgun (WGS) entry which is preliminary data.</text>
</comment>
<feature type="active site" description="Acyl-ester intermediate" evidence="16">
    <location>
        <position position="304"/>
    </location>
</feature>
<dbReference type="Pfam" id="PF03717">
    <property type="entry name" value="PBP_dimer"/>
    <property type="match status" value="1"/>
</dbReference>
<evidence type="ECO:0000256" key="5">
    <source>
        <dbReference type="ARBA" id="ARBA00022645"/>
    </source>
</evidence>
<dbReference type="GO" id="GO:0006508">
    <property type="term" value="P:proteolysis"/>
    <property type="evidence" value="ECO:0007669"/>
    <property type="project" value="UniProtKB-KW"/>
</dbReference>
<dbReference type="InterPro" id="IPR036138">
    <property type="entry name" value="PBP_dimer_sf"/>
</dbReference>
<dbReference type="Gene3D" id="3.90.1310.10">
    <property type="entry name" value="Penicillin-binding protein 2a (Domain 2)"/>
    <property type="match status" value="1"/>
</dbReference>
<evidence type="ECO:0000259" key="18">
    <source>
        <dbReference type="Pfam" id="PF03717"/>
    </source>
</evidence>
<evidence type="ECO:0000256" key="12">
    <source>
        <dbReference type="ARBA" id="ARBA00023136"/>
    </source>
</evidence>
<keyword evidence="5 16" id="KW-0121">Carboxypeptidase</keyword>
<keyword evidence="4 16" id="KW-0132">Cell division</keyword>
<evidence type="ECO:0000256" key="9">
    <source>
        <dbReference type="ARBA" id="ARBA00022960"/>
    </source>
</evidence>
<dbReference type="GO" id="GO:0005886">
    <property type="term" value="C:plasma membrane"/>
    <property type="evidence" value="ECO:0007669"/>
    <property type="project" value="UniProtKB-SubCell"/>
</dbReference>
<keyword evidence="7 16" id="KW-0812">Transmembrane</keyword>
<evidence type="ECO:0000256" key="6">
    <source>
        <dbReference type="ARBA" id="ARBA00022670"/>
    </source>
</evidence>
<dbReference type="InterPro" id="IPR005311">
    <property type="entry name" value="PBP_dimer"/>
</dbReference>
<keyword evidence="15 16" id="KW-0961">Cell wall biogenesis/degradation</keyword>
<evidence type="ECO:0000256" key="8">
    <source>
        <dbReference type="ARBA" id="ARBA00022801"/>
    </source>
</evidence>
<dbReference type="GO" id="GO:0043093">
    <property type="term" value="P:FtsZ-dependent cytokinesis"/>
    <property type="evidence" value="ECO:0007669"/>
    <property type="project" value="UniProtKB-UniRule"/>
</dbReference>
<evidence type="ECO:0000256" key="15">
    <source>
        <dbReference type="ARBA" id="ARBA00023316"/>
    </source>
</evidence>
<evidence type="ECO:0000256" key="4">
    <source>
        <dbReference type="ARBA" id="ARBA00022618"/>
    </source>
</evidence>
<dbReference type="GO" id="GO:0071555">
    <property type="term" value="P:cell wall organization"/>
    <property type="evidence" value="ECO:0007669"/>
    <property type="project" value="UniProtKB-KW"/>
</dbReference>
<evidence type="ECO:0000259" key="17">
    <source>
        <dbReference type="Pfam" id="PF00905"/>
    </source>
</evidence>
<comment type="subcellular location">
    <subcellularLocation>
        <location evidence="16">Cell inner membrane</location>
        <topology evidence="16">Single-pass membrane protein</topology>
    </subcellularLocation>
    <subcellularLocation>
        <location evidence="1">Membrane</location>
    </subcellularLocation>
</comment>
<dbReference type="PANTHER" id="PTHR30627">
    <property type="entry name" value="PEPTIDOGLYCAN D,D-TRANSPEPTIDASE"/>
    <property type="match status" value="1"/>
</dbReference>
<dbReference type="HAMAP" id="MF_02080">
    <property type="entry name" value="FtsI_transpept"/>
    <property type="match status" value="1"/>
</dbReference>
<keyword evidence="8 16" id="KW-0378">Hydrolase</keyword>
<protein>
    <recommendedName>
        <fullName evidence="16">Peptidoglycan D,D-transpeptidase FtsI</fullName>
        <ecNumber evidence="16">3.4.16.4</ecNumber>
    </recommendedName>
    <alternativeName>
        <fullName evidence="16">Penicillin-binding protein 3</fullName>
        <shortName evidence="16">PBP-3</shortName>
    </alternativeName>
</protein>
<feature type="domain" description="Penicillin-binding protein dimerisation" evidence="18">
    <location>
        <begin position="69"/>
        <end position="216"/>
    </location>
</feature>
<dbReference type="PANTHER" id="PTHR30627:SF1">
    <property type="entry name" value="PEPTIDOGLYCAN D,D-TRANSPEPTIDASE FTSI"/>
    <property type="match status" value="1"/>
</dbReference>
<dbReference type="EMBL" id="VDUY01000001">
    <property type="protein sequence ID" value="TXL68894.1"/>
    <property type="molecule type" value="Genomic_DNA"/>
</dbReference>
<evidence type="ECO:0000256" key="1">
    <source>
        <dbReference type="ARBA" id="ARBA00004370"/>
    </source>
</evidence>
<evidence type="ECO:0000256" key="7">
    <source>
        <dbReference type="ARBA" id="ARBA00022692"/>
    </source>
</evidence>
<dbReference type="GO" id="GO:0008658">
    <property type="term" value="F:penicillin binding"/>
    <property type="evidence" value="ECO:0007669"/>
    <property type="project" value="InterPro"/>
</dbReference>
<evidence type="ECO:0000256" key="13">
    <source>
        <dbReference type="ARBA" id="ARBA00023210"/>
    </source>
</evidence>
<dbReference type="Gene3D" id="3.40.710.10">
    <property type="entry name" value="DD-peptidase/beta-lactamase superfamily"/>
    <property type="match status" value="1"/>
</dbReference>
<evidence type="ECO:0000256" key="16">
    <source>
        <dbReference type="HAMAP-Rule" id="MF_02080"/>
    </source>
</evidence>
<organism evidence="19 20">
    <name type="scientific">Zeimonas arvi</name>
    <dbReference type="NCBI Taxonomy" id="2498847"/>
    <lineage>
        <taxon>Bacteria</taxon>
        <taxon>Pseudomonadati</taxon>
        <taxon>Pseudomonadota</taxon>
        <taxon>Betaproteobacteria</taxon>
        <taxon>Burkholderiales</taxon>
        <taxon>Burkholderiaceae</taxon>
        <taxon>Zeimonas</taxon>
    </lineage>
</organism>
<dbReference type="InterPro" id="IPR001460">
    <property type="entry name" value="PCN-bd_Tpept"/>
</dbReference>
<feature type="domain" description="Penicillin-binding protein transpeptidase" evidence="17">
    <location>
        <begin position="257"/>
        <end position="552"/>
    </location>
</feature>
<evidence type="ECO:0000256" key="14">
    <source>
        <dbReference type="ARBA" id="ARBA00023306"/>
    </source>
</evidence>
<keyword evidence="2 16" id="KW-1003">Cell membrane</keyword>
<dbReference type="SUPFAM" id="SSF56601">
    <property type="entry name" value="beta-lactamase/transpeptidase-like"/>
    <property type="match status" value="1"/>
</dbReference>
<name>A0A5C8P760_9BURK</name>
<dbReference type="Proteomes" id="UP000321548">
    <property type="component" value="Unassembled WGS sequence"/>
</dbReference>
<evidence type="ECO:0000313" key="20">
    <source>
        <dbReference type="Proteomes" id="UP000321548"/>
    </source>
</evidence>
<comment type="catalytic activity">
    <reaction evidence="16">
        <text>Preferential cleavage: (Ac)2-L-Lys-D-Ala-|-D-Ala. Also transpeptidation of peptidyl-alanyl moieties that are N-acyl substituents of D-alanine.</text>
        <dbReference type="EC" id="3.4.16.4"/>
    </reaction>
</comment>
<reference evidence="19 20" key="1">
    <citation type="submission" date="2019-06" db="EMBL/GenBank/DDBJ databases">
        <title>Quisquiliibacterium sp. nov., isolated from a maize field.</title>
        <authorList>
            <person name="Lin S.-Y."/>
            <person name="Tsai C.-F."/>
            <person name="Young C.-C."/>
        </authorList>
    </citation>
    <scope>NUCLEOTIDE SEQUENCE [LARGE SCALE GENOMIC DNA]</scope>
    <source>
        <strain evidence="19 20">CC-CFT501</strain>
    </source>
</reference>
<dbReference type="GO" id="GO:0009002">
    <property type="term" value="F:serine-type D-Ala-D-Ala carboxypeptidase activity"/>
    <property type="evidence" value="ECO:0007669"/>
    <property type="project" value="UniProtKB-UniRule"/>
</dbReference>
<dbReference type="GO" id="GO:0008955">
    <property type="term" value="F:peptidoglycan glycosyltransferase activity"/>
    <property type="evidence" value="ECO:0007669"/>
    <property type="project" value="InterPro"/>
</dbReference>
<dbReference type="GO" id="GO:0009252">
    <property type="term" value="P:peptidoglycan biosynthetic process"/>
    <property type="evidence" value="ECO:0007669"/>
    <property type="project" value="UniProtKB-UniRule"/>
</dbReference>
<gene>
    <name evidence="16" type="primary">ftsI</name>
    <name evidence="19" type="ORF">FHP08_04225</name>
</gene>
<keyword evidence="3 16" id="KW-0997">Cell inner membrane</keyword>
<dbReference type="OrthoDB" id="9789078at2"/>
<accession>A0A5C8P760</accession>
<feature type="transmembrane region" description="Helical" evidence="16">
    <location>
        <begin position="28"/>
        <end position="47"/>
    </location>
</feature>
<dbReference type="RefSeq" id="WP_147703029.1">
    <property type="nucleotide sequence ID" value="NZ_VDUY01000001.1"/>
</dbReference>
<comment type="pathway">
    <text evidence="16">Cell wall biogenesis; peptidoglycan biosynthesis.</text>
</comment>
<evidence type="ECO:0000256" key="2">
    <source>
        <dbReference type="ARBA" id="ARBA00022475"/>
    </source>
</evidence>
<keyword evidence="20" id="KW-1185">Reference proteome</keyword>
<comment type="similarity">
    <text evidence="16">Belongs to the transpeptidase family. FtsI subfamily.</text>
</comment>
<keyword evidence="13 16" id="KW-0717">Septation</keyword>
<keyword evidence="11 16" id="KW-1133">Transmembrane helix</keyword>
<dbReference type="Gene3D" id="1.10.150.770">
    <property type="match status" value="1"/>
</dbReference>
<keyword evidence="6 16" id="KW-0645">Protease</keyword>
<dbReference type="UniPathway" id="UPA00219"/>
<dbReference type="InterPro" id="IPR037532">
    <property type="entry name" value="FtsI_transpept"/>
</dbReference>
<evidence type="ECO:0000313" key="19">
    <source>
        <dbReference type="EMBL" id="TXL68894.1"/>
    </source>
</evidence>
<dbReference type="GO" id="GO:0008360">
    <property type="term" value="P:regulation of cell shape"/>
    <property type="evidence" value="ECO:0007669"/>
    <property type="project" value="UniProtKB-KW"/>
</dbReference>
<keyword evidence="12 16" id="KW-0472">Membrane</keyword>
<dbReference type="EC" id="3.4.16.4" evidence="16"/>
<evidence type="ECO:0000256" key="11">
    <source>
        <dbReference type="ARBA" id="ARBA00022989"/>
    </source>
</evidence>
<evidence type="ECO:0000256" key="3">
    <source>
        <dbReference type="ARBA" id="ARBA00022519"/>
    </source>
</evidence>
<dbReference type="InterPro" id="IPR012338">
    <property type="entry name" value="Beta-lactam/transpept-like"/>
</dbReference>
<proteinExistence type="inferred from homology"/>
<dbReference type="GO" id="GO:0000917">
    <property type="term" value="P:division septum assembly"/>
    <property type="evidence" value="ECO:0007669"/>
    <property type="project" value="UniProtKB-KW"/>
</dbReference>
<keyword evidence="9 16" id="KW-0133">Cell shape</keyword>
<dbReference type="InterPro" id="IPR050515">
    <property type="entry name" value="Beta-lactam/transpept"/>
</dbReference>
<dbReference type="Pfam" id="PF00905">
    <property type="entry name" value="Transpeptidase"/>
    <property type="match status" value="1"/>
</dbReference>
<evidence type="ECO:0000256" key="10">
    <source>
        <dbReference type="ARBA" id="ARBA00022984"/>
    </source>
</evidence>
<dbReference type="Gene3D" id="3.30.450.330">
    <property type="match status" value="1"/>
</dbReference>
<dbReference type="AlphaFoldDB" id="A0A5C8P760"/>
<keyword evidence="10 16" id="KW-0573">Peptidoglycan synthesis</keyword>
<sequence>MTRKRGRHVPFAAHPLLRVRLPAYRSQVLMFFVAIGFVALAARAVWLQVFTQDFLQRQGESRYARTLELPASRGKIFDRNGIVLASSLPARAVWASPEDVDATPAQIAQLAKLLQMKEPDLRKRLADNDRTFVYLRRQVEPDIAQKIAALGIPGIHQQREYKRHYPEGETIAHVVGFTNVEDIGQEGVELAKNSVLAGEPGSRRVIRDRLGRIIEDVGATREPHHGSDLALSIDSKIQFLAFDAVRDAVQEHKAKAGAAVVIDVKTGEVLALANWPTYDPNRRDKLTGAQLRNRVLTDTFEPGSTMKPFTAALALELGRVRPETVIDTAPGRMRIGSNTIGDAHPHGLLTVEEVIQKSSNVGTAKMALDMPAQKMWEFYAALGFGQAPRLGFPGAVAGRVRPYRSWKPIEQATMSYGHGMSVSLLQLARAYSVFARDGELVPLSMFRADGRVQGEQVIKPQTARAVRRMLELAAGPGGTAPRAQIAGYRVAGKTGTAHKQEGGRYVKKYISSFVGFAPVSDPRVVVAVMLDEPSAGKYYGGVVAAPIFARITGDSLRALRIPPDAPLAQVVLPAEPVKESM</sequence>